<evidence type="ECO:0000256" key="4">
    <source>
        <dbReference type="ARBA" id="ARBA00022679"/>
    </source>
</evidence>
<dbReference type="EMBL" id="OU895877">
    <property type="protein sequence ID" value="CAG9800913.1"/>
    <property type="molecule type" value="Genomic_DNA"/>
</dbReference>
<dbReference type="Pfam" id="PF01728">
    <property type="entry name" value="FtsJ"/>
    <property type="match status" value="1"/>
</dbReference>
<dbReference type="PROSITE" id="PS51614">
    <property type="entry name" value="SAM_MT_ADRIFT"/>
    <property type="match status" value="1"/>
</dbReference>
<dbReference type="Proteomes" id="UP001153620">
    <property type="component" value="Chromosome 1"/>
</dbReference>
<keyword evidence="8" id="KW-0812">Transmembrane</keyword>
<evidence type="ECO:0000256" key="7">
    <source>
        <dbReference type="PROSITE-ProRule" id="PRU00946"/>
    </source>
</evidence>
<evidence type="ECO:0000313" key="11">
    <source>
        <dbReference type="Proteomes" id="UP001153620"/>
    </source>
</evidence>
<dbReference type="SUPFAM" id="SSF53335">
    <property type="entry name" value="S-adenosyl-L-methionine-dependent methyltransferases"/>
    <property type="match status" value="1"/>
</dbReference>
<evidence type="ECO:0000259" key="9">
    <source>
        <dbReference type="PROSITE" id="PS51614"/>
    </source>
</evidence>
<dbReference type="PANTHER" id="PTHR16121">
    <property type="entry name" value="CAP-SPECIFIC MRNA (NUCLEOSIDE-2'-O-)-METHYLTRANSFERASE 1-RELATED"/>
    <property type="match status" value="1"/>
</dbReference>
<evidence type="ECO:0000256" key="5">
    <source>
        <dbReference type="ARBA" id="ARBA00022691"/>
    </source>
</evidence>
<protein>
    <recommendedName>
        <fullName evidence="2">Cap-specific mRNA (nucleoside-2'-O-)-methyltransferase 2</fullName>
        <ecNumber evidence="1">2.1.1.296</ecNumber>
    </recommendedName>
</protein>
<keyword evidence="8" id="KW-1133">Transmembrane helix</keyword>
<feature type="transmembrane region" description="Helical" evidence="8">
    <location>
        <begin position="609"/>
        <end position="628"/>
    </location>
</feature>
<evidence type="ECO:0000256" key="6">
    <source>
        <dbReference type="ARBA" id="ARBA00049477"/>
    </source>
</evidence>
<dbReference type="Gene3D" id="3.40.50.12760">
    <property type="match status" value="1"/>
</dbReference>
<dbReference type="InterPro" id="IPR029063">
    <property type="entry name" value="SAM-dependent_MTases_sf"/>
</dbReference>
<reference evidence="10" key="1">
    <citation type="submission" date="2022-01" db="EMBL/GenBank/DDBJ databases">
        <authorList>
            <person name="King R."/>
        </authorList>
    </citation>
    <scope>NUCLEOTIDE SEQUENCE</scope>
</reference>
<dbReference type="EC" id="2.1.1.296" evidence="1"/>
<dbReference type="InterPro" id="IPR002877">
    <property type="entry name" value="RNA_MeTrfase_FtsJ_dom"/>
</dbReference>
<evidence type="ECO:0000256" key="2">
    <source>
        <dbReference type="ARBA" id="ARBA00021134"/>
    </source>
</evidence>
<evidence type="ECO:0000256" key="3">
    <source>
        <dbReference type="ARBA" id="ARBA00022603"/>
    </source>
</evidence>
<comment type="catalytic activity">
    <reaction evidence="6">
        <text>a 5'-end (N(7)-methyl 5'-triphosphoguanosine)-(2'-O-methyl-ribonucleoside)-(ribonucleotide) in mRNA + S-adenosyl-L-methionine = a 5'-end (N(7)-methyl 5'-triphosphoguanosine)-(2'-O-methyl-ribonucleoside)-(2'-O-methyl-ribonucleotide) in mRNA + S-adenosyl-L-homocysteine + H(+)</text>
        <dbReference type="Rhea" id="RHEA:67024"/>
        <dbReference type="Rhea" id="RHEA-COMP:17169"/>
        <dbReference type="Rhea" id="RHEA-COMP:17170"/>
        <dbReference type="ChEBI" id="CHEBI:15378"/>
        <dbReference type="ChEBI" id="CHEBI:57856"/>
        <dbReference type="ChEBI" id="CHEBI:59789"/>
        <dbReference type="ChEBI" id="CHEBI:167612"/>
        <dbReference type="ChEBI" id="CHEBI:167614"/>
        <dbReference type="EC" id="2.1.1.296"/>
    </reaction>
</comment>
<dbReference type="AlphaFoldDB" id="A0A9N9RPH8"/>
<dbReference type="GO" id="GO:0005634">
    <property type="term" value="C:nucleus"/>
    <property type="evidence" value="ECO:0007669"/>
    <property type="project" value="UniProtKB-ARBA"/>
</dbReference>
<dbReference type="GO" id="GO:0005737">
    <property type="term" value="C:cytoplasm"/>
    <property type="evidence" value="ECO:0007669"/>
    <property type="project" value="TreeGrafter"/>
</dbReference>
<dbReference type="InterPro" id="IPR050851">
    <property type="entry name" value="mRNA_Cap_2O-Ribose_MeTrfase"/>
</dbReference>
<accession>A0A9N9RPH8</accession>
<evidence type="ECO:0000313" key="10">
    <source>
        <dbReference type="EMBL" id="CAG9800913.1"/>
    </source>
</evidence>
<name>A0A9N9RPH8_9DIPT</name>
<keyword evidence="11" id="KW-1185">Reference proteome</keyword>
<dbReference type="GO" id="GO:0120550">
    <property type="term" value="F:methyltransferase cap2 activity"/>
    <property type="evidence" value="ECO:0007669"/>
    <property type="project" value="UniProtKB-EC"/>
</dbReference>
<organism evidence="10 11">
    <name type="scientific">Chironomus riparius</name>
    <dbReference type="NCBI Taxonomy" id="315576"/>
    <lineage>
        <taxon>Eukaryota</taxon>
        <taxon>Metazoa</taxon>
        <taxon>Ecdysozoa</taxon>
        <taxon>Arthropoda</taxon>
        <taxon>Hexapoda</taxon>
        <taxon>Insecta</taxon>
        <taxon>Pterygota</taxon>
        <taxon>Neoptera</taxon>
        <taxon>Endopterygota</taxon>
        <taxon>Diptera</taxon>
        <taxon>Nematocera</taxon>
        <taxon>Chironomoidea</taxon>
        <taxon>Chironomidae</taxon>
        <taxon>Chironominae</taxon>
        <taxon>Chironomus</taxon>
    </lineage>
</organism>
<keyword evidence="4 7" id="KW-0808">Transferase</keyword>
<keyword evidence="5 7" id="KW-0949">S-adenosyl-L-methionine</keyword>
<keyword evidence="3 7" id="KW-0489">Methyltransferase</keyword>
<gene>
    <name evidence="10" type="ORF">CHIRRI_LOCUS3850</name>
</gene>
<comment type="caution">
    <text evidence="7">Lacks conserved residue(s) required for the propagation of feature annotation.</text>
</comment>
<evidence type="ECO:0000256" key="8">
    <source>
        <dbReference type="SAM" id="Phobius"/>
    </source>
</evidence>
<dbReference type="PANTHER" id="PTHR16121:SF2">
    <property type="entry name" value="CAP-SPECIFIC MRNA (NUCLEOSIDE-2'-O-)-METHYLTRANSFERASE 2"/>
    <property type="match status" value="1"/>
</dbReference>
<dbReference type="GO" id="GO:0004483">
    <property type="term" value="F:methyltransferase cap1 activity"/>
    <property type="evidence" value="ECO:0007669"/>
    <property type="project" value="TreeGrafter"/>
</dbReference>
<dbReference type="OrthoDB" id="429597at2759"/>
<feature type="domain" description="Adrift-type SAM-dependent 2'-O-MTase" evidence="9">
    <location>
        <begin position="135"/>
        <end position="346"/>
    </location>
</feature>
<evidence type="ECO:0000256" key="1">
    <source>
        <dbReference type="ARBA" id="ARBA00012770"/>
    </source>
</evidence>
<keyword evidence="8" id="KW-0472">Membrane</keyword>
<dbReference type="GO" id="GO:0032259">
    <property type="term" value="P:methylation"/>
    <property type="evidence" value="ECO:0007669"/>
    <property type="project" value="UniProtKB-KW"/>
</dbReference>
<feature type="active site" description="Proton acceptor" evidence="7">
    <location>
        <position position="299"/>
    </location>
</feature>
<sequence>MHKTNLSAPAKKMNHMGKMMFCDKSDIHVLCKKKNHEMHWNVEQNNSQWKMEIYINFQKKFAFKNANCVLPDIEHFFQEGVQIENYEALQMIKRILNYVKSKLNNLKIEEWGEHTKRRNPAQQIVYHLKNSIKAEFVTQAFAKFFECISSYPMIDENLGDKFFSVHLCEAPGAFITSLNHYLKLHHPETKFEWRATTLNPYYEGNSISNTILDDRLILHTLPNWFFGDTHDGNIIDADNIRSLVSYCKSIGNVQLVTCDGSIDCLDKPENQEEHVSKLHTAEFITSLALLADNGTMLIKIFTFFELSTVSMLYVLNCCFKSVNLFKPATSKEGNSEVYVIALNFKKSCLSDAHIDRMIDNFKADGRSMLPLNQIPQDFLTQVTNAARFFMNQQVSVIENNIRTFKKYDKREYERIKAIKYQMVEEYMTLYRMKPIEEHKKLLHGAQLNTDLNLNERVHRGSHSERISFHSLDKSDQLTVLYDRLKAFYDNLPNHVLLFNNNPISFKSAEDPKSFIKIIRGKAIEKVVSSKFIIVSIFKYFSELRSFLEELSVYEGTCKNNFIINDNQITIEMEYFKQSVNYDVYEKDVALTILKHVLEHKSEELIVDGLPLLTQFIVGVILYLGLFVYDKVHLNRSANHVRLITLRENGIENLKYVLDVINKNKSKGIIGICDTKSLFTCNNEFYKSVIDYNNHNCIRLCSFYLNNISN</sequence>
<feature type="binding site" evidence="7">
    <location>
        <position position="259"/>
    </location>
    <ligand>
        <name>S-adenosyl-L-methionine</name>
        <dbReference type="ChEBI" id="CHEBI:59789"/>
    </ligand>
</feature>
<proteinExistence type="predicted"/>
<dbReference type="GO" id="GO:0006370">
    <property type="term" value="P:7-methylguanosine mRNA capping"/>
    <property type="evidence" value="ECO:0007669"/>
    <property type="project" value="TreeGrafter"/>
</dbReference>
<reference evidence="10" key="2">
    <citation type="submission" date="2022-10" db="EMBL/GenBank/DDBJ databases">
        <authorList>
            <consortium name="ENA_rothamsted_submissions"/>
            <consortium name="culmorum"/>
            <person name="King R."/>
        </authorList>
    </citation>
    <scope>NUCLEOTIDE SEQUENCE</scope>
</reference>
<feature type="binding site" evidence="7">
    <location>
        <position position="172"/>
    </location>
    <ligand>
        <name>S-adenosyl-L-methionine</name>
        <dbReference type="ChEBI" id="CHEBI:59789"/>
    </ligand>
</feature>
<dbReference type="InterPro" id="IPR025807">
    <property type="entry name" value="Adrift-typ_MeTrfase"/>
</dbReference>